<evidence type="ECO:0000313" key="2">
    <source>
        <dbReference type="EMBL" id="TGD36515.1"/>
    </source>
</evidence>
<dbReference type="Proteomes" id="UP000297736">
    <property type="component" value="Unassembled WGS sequence"/>
</dbReference>
<accession>A0A4Z0KD93</accession>
<evidence type="ECO:0000313" key="3">
    <source>
        <dbReference type="Proteomes" id="UP000297736"/>
    </source>
</evidence>
<comment type="caution">
    <text evidence="2">The sequence shown here is derived from an EMBL/GenBank/DDBJ whole genome shotgun (WGS) entry which is preliminary data.</text>
</comment>
<organism evidence="2 3">
    <name type="scientific">Brevibacterium aurantiacum</name>
    <dbReference type="NCBI Taxonomy" id="273384"/>
    <lineage>
        <taxon>Bacteria</taxon>
        <taxon>Bacillati</taxon>
        <taxon>Actinomycetota</taxon>
        <taxon>Actinomycetes</taxon>
        <taxon>Micrococcales</taxon>
        <taxon>Brevibacteriaceae</taxon>
        <taxon>Brevibacterium</taxon>
    </lineage>
</organism>
<sequence>MSGQHDVQRRLLSEPRLKPYLDEAKDDLESAWSVYLWANELAGALHAQISLVEIAVRNSIERELRNWNISQSGTSEWTLKDQAKEPLYTLLKDDLNKARRAARRDANARATGHPRRGATPTHNDVVAQLMFGTWVKALQPLSKEEPEGRQKQLWADGLNAAFPGAGQSDAGRRKLGQQLDSIRRLRNRVAHHDNLLNVKVGHRLNEMLSLVHKANPTYPRLVMANSRVRKIAREDPRRTWTV</sequence>
<dbReference type="AlphaFoldDB" id="A0A4Z0KD93"/>
<dbReference type="EMBL" id="RHFF01000031">
    <property type="protein sequence ID" value="TGD36515.1"/>
    <property type="molecule type" value="Genomic_DNA"/>
</dbReference>
<feature type="region of interest" description="Disordered" evidence="1">
    <location>
        <begin position="101"/>
        <end position="120"/>
    </location>
</feature>
<evidence type="ECO:0000256" key="1">
    <source>
        <dbReference type="SAM" id="MobiDB-lite"/>
    </source>
</evidence>
<dbReference type="RefSeq" id="WP_135448509.1">
    <property type="nucleotide sequence ID" value="NZ_RHFF01000031.1"/>
</dbReference>
<dbReference type="Pfam" id="PF07751">
    <property type="entry name" value="Abi_2"/>
    <property type="match status" value="1"/>
</dbReference>
<name>A0A4Z0KD93_BREAU</name>
<protein>
    <recommendedName>
        <fullName evidence="4">Abi-like protein</fullName>
    </recommendedName>
</protein>
<dbReference type="InterPro" id="IPR011664">
    <property type="entry name" value="Abi_system_AbiD/AbiF-like"/>
</dbReference>
<reference evidence="2 3" key="1">
    <citation type="submission" date="2018-10" db="EMBL/GenBank/DDBJ databases">
        <title>Brevibacterium genomes from Austrain hard cheese rinds.</title>
        <authorList>
            <person name="Anast J.M."/>
            <person name="Dzieciol M."/>
            <person name="Schultz D.L."/>
            <person name="Mann E."/>
            <person name="Wagner M."/>
            <person name="Schmitz-Esser S."/>
        </authorList>
    </citation>
    <scope>NUCLEOTIDE SEQUENCE [LARGE SCALE GENOMIC DNA]</scope>
    <source>
        <strain evidence="2 3">L261</strain>
    </source>
</reference>
<evidence type="ECO:0008006" key="4">
    <source>
        <dbReference type="Google" id="ProtNLM"/>
    </source>
</evidence>
<proteinExistence type="predicted"/>
<gene>
    <name evidence="2" type="ORF">EB834_19460</name>
</gene>